<comment type="caution">
    <text evidence="3">The sequence shown here is derived from an EMBL/GenBank/DDBJ whole genome shotgun (WGS) entry which is preliminary data.</text>
</comment>
<proteinExistence type="predicted"/>
<evidence type="ECO:0000313" key="3">
    <source>
        <dbReference type="EMBL" id="KAK7101283.1"/>
    </source>
</evidence>
<keyword evidence="1" id="KW-0175">Coiled coil</keyword>
<feature type="region of interest" description="Disordered" evidence="2">
    <location>
        <begin position="1"/>
        <end position="47"/>
    </location>
</feature>
<accession>A0AAN9GA47</accession>
<evidence type="ECO:0000256" key="1">
    <source>
        <dbReference type="SAM" id="Coils"/>
    </source>
</evidence>
<feature type="compositionally biased region" description="Low complexity" evidence="2">
    <location>
        <begin position="8"/>
        <end position="17"/>
    </location>
</feature>
<feature type="region of interest" description="Disordered" evidence="2">
    <location>
        <begin position="160"/>
        <end position="261"/>
    </location>
</feature>
<feature type="region of interest" description="Disordered" evidence="2">
    <location>
        <begin position="115"/>
        <end position="135"/>
    </location>
</feature>
<dbReference type="AlphaFoldDB" id="A0AAN9GA47"/>
<dbReference type="Proteomes" id="UP001374579">
    <property type="component" value="Unassembled WGS sequence"/>
</dbReference>
<dbReference type="EMBL" id="JBAMIC010000011">
    <property type="protein sequence ID" value="KAK7101283.1"/>
    <property type="molecule type" value="Genomic_DNA"/>
</dbReference>
<reference evidence="3 4" key="1">
    <citation type="submission" date="2024-02" db="EMBL/GenBank/DDBJ databases">
        <title>Chromosome-scale genome assembly of the rough periwinkle Littorina saxatilis.</title>
        <authorList>
            <person name="De Jode A."/>
            <person name="Faria R."/>
            <person name="Formenti G."/>
            <person name="Sims Y."/>
            <person name="Smith T.P."/>
            <person name="Tracey A."/>
            <person name="Wood J.M.D."/>
            <person name="Zagrodzka Z.B."/>
            <person name="Johannesson K."/>
            <person name="Butlin R.K."/>
            <person name="Leder E.H."/>
        </authorList>
    </citation>
    <scope>NUCLEOTIDE SEQUENCE [LARGE SCALE GENOMIC DNA]</scope>
    <source>
        <strain evidence="3">Snail1</strain>
        <tissue evidence="3">Muscle</tissue>
    </source>
</reference>
<name>A0AAN9GA47_9CAEN</name>
<feature type="compositionally biased region" description="Low complexity" evidence="2">
    <location>
        <begin position="115"/>
        <end position="127"/>
    </location>
</feature>
<feature type="compositionally biased region" description="Low complexity" evidence="2">
    <location>
        <begin position="187"/>
        <end position="232"/>
    </location>
</feature>
<evidence type="ECO:0000313" key="4">
    <source>
        <dbReference type="Proteomes" id="UP001374579"/>
    </source>
</evidence>
<feature type="compositionally biased region" description="Basic residues" evidence="2">
    <location>
        <begin position="18"/>
        <end position="27"/>
    </location>
</feature>
<gene>
    <name evidence="3" type="ORF">V1264_024084</name>
</gene>
<feature type="coiled-coil region" evidence="1">
    <location>
        <begin position="56"/>
        <end position="83"/>
    </location>
</feature>
<sequence length="261" mass="28644">MGGGGGSRPSSRSSVRSSSRHGSRIGSRRNSLVMSEDEEEAEVSGSQKAHLLVASQQRLVHNMQGLRHELNSLDEEVNRIRNDILNSRRFFNAMQGRPEQPRWGSSWRRYYYPGSGSSSPSVYSDNSYSDETESMDRSESCCSFNSWRSETELCGVFRETEDNSTSDKSSVKSNTPRKTHRHHTTYSNENGSNSSGGSNNGSKSGVSNTSSSSNNTSSSSNLSSSNNTSSPGGKDRFAFQGPDYTRSTGRYRQLGTPTLRG</sequence>
<protein>
    <submittedName>
        <fullName evidence="3">Uncharacterized protein</fullName>
    </submittedName>
</protein>
<organism evidence="3 4">
    <name type="scientific">Littorina saxatilis</name>
    <dbReference type="NCBI Taxonomy" id="31220"/>
    <lineage>
        <taxon>Eukaryota</taxon>
        <taxon>Metazoa</taxon>
        <taxon>Spiralia</taxon>
        <taxon>Lophotrochozoa</taxon>
        <taxon>Mollusca</taxon>
        <taxon>Gastropoda</taxon>
        <taxon>Caenogastropoda</taxon>
        <taxon>Littorinimorpha</taxon>
        <taxon>Littorinoidea</taxon>
        <taxon>Littorinidae</taxon>
        <taxon>Littorina</taxon>
    </lineage>
</organism>
<feature type="compositionally biased region" description="Basic residues" evidence="2">
    <location>
        <begin position="175"/>
        <end position="184"/>
    </location>
</feature>
<keyword evidence="4" id="KW-1185">Reference proteome</keyword>
<evidence type="ECO:0000256" key="2">
    <source>
        <dbReference type="SAM" id="MobiDB-lite"/>
    </source>
</evidence>